<dbReference type="PANTHER" id="PTHR43464:SF19">
    <property type="entry name" value="UBIQUINONE BIOSYNTHESIS O-METHYLTRANSFERASE, MITOCHONDRIAL"/>
    <property type="match status" value="1"/>
</dbReference>
<comment type="caution">
    <text evidence="5">The sequence shown here is derived from an EMBL/GenBank/DDBJ whole genome shotgun (WGS) entry which is preliminary data.</text>
</comment>
<gene>
    <name evidence="5" type="ORF">UX41_C0011G0008</name>
</gene>
<keyword evidence="2 5" id="KW-0808">Transferase</keyword>
<evidence type="ECO:0000313" key="5">
    <source>
        <dbReference type="EMBL" id="KKU29836.1"/>
    </source>
</evidence>
<protein>
    <submittedName>
        <fullName evidence="5">Methyltransferase family protein</fullName>
    </submittedName>
</protein>
<proteinExistence type="predicted"/>
<dbReference type="PATRIC" id="fig|1618399.3.peg.257"/>
<sequence length="281" mass="32539">MKIDSKLYEQTYNIKNHFSFGKNWSDFLSKISTDQIKSSERSLTRLVPKKLIVNKSFIDMGCGSGLFSLAAYKLGASKIVSVDVDKYSVNCALELKKTCNNPSFWSIVCGSILNNDFIKSLGKYDIVYSWGVLHHTGNMYKAFNNILYLCKNGGILVLAVYNNNHGKNAIFSGSSNTWHKIKKIYNNSDKFFKSIIELLYYVWFFVGYIITLRNPFLYIKKYNERGMNFYTDVKDWLGGYPYEYATPDELINFFSQHRLYVKKIISTDNLGCHQIVFEKHE</sequence>
<dbReference type="Proteomes" id="UP000034510">
    <property type="component" value="Unassembled WGS sequence"/>
</dbReference>
<name>A0A0G1PAP3_9BACT</name>
<dbReference type="GO" id="GO:0032259">
    <property type="term" value="P:methylation"/>
    <property type="evidence" value="ECO:0007669"/>
    <property type="project" value="UniProtKB-KW"/>
</dbReference>
<keyword evidence="4" id="KW-0472">Membrane</keyword>
<keyword evidence="3" id="KW-0949">S-adenosyl-L-methionine</keyword>
<accession>A0A0G1PAP3</accession>
<keyword evidence="4" id="KW-1133">Transmembrane helix</keyword>
<dbReference type="AlphaFoldDB" id="A0A0G1PAP3"/>
<keyword evidence="4" id="KW-0812">Transmembrane</keyword>
<evidence type="ECO:0000313" key="6">
    <source>
        <dbReference type="Proteomes" id="UP000034510"/>
    </source>
</evidence>
<dbReference type="PANTHER" id="PTHR43464">
    <property type="entry name" value="METHYLTRANSFERASE"/>
    <property type="match status" value="1"/>
</dbReference>
<feature type="transmembrane region" description="Helical" evidence="4">
    <location>
        <begin position="198"/>
        <end position="219"/>
    </location>
</feature>
<organism evidence="5 6">
    <name type="scientific">Candidatus Collierbacteria bacterium GW2011_GWE1_46_18</name>
    <dbReference type="NCBI Taxonomy" id="1618399"/>
    <lineage>
        <taxon>Bacteria</taxon>
        <taxon>Candidatus Collieribacteriota</taxon>
    </lineage>
</organism>
<dbReference type="InterPro" id="IPR029063">
    <property type="entry name" value="SAM-dependent_MTases_sf"/>
</dbReference>
<reference evidence="5 6" key="1">
    <citation type="journal article" date="2015" name="Nature">
        <title>rRNA introns, odd ribosomes, and small enigmatic genomes across a large radiation of phyla.</title>
        <authorList>
            <person name="Brown C.T."/>
            <person name="Hug L.A."/>
            <person name="Thomas B.C."/>
            <person name="Sharon I."/>
            <person name="Castelle C.J."/>
            <person name="Singh A."/>
            <person name="Wilkins M.J."/>
            <person name="Williams K.H."/>
            <person name="Banfield J.F."/>
        </authorList>
    </citation>
    <scope>NUCLEOTIDE SEQUENCE [LARGE SCALE GENOMIC DNA]</scope>
</reference>
<dbReference type="Pfam" id="PF13489">
    <property type="entry name" value="Methyltransf_23"/>
    <property type="match status" value="1"/>
</dbReference>
<dbReference type="GO" id="GO:0008168">
    <property type="term" value="F:methyltransferase activity"/>
    <property type="evidence" value="ECO:0007669"/>
    <property type="project" value="UniProtKB-KW"/>
</dbReference>
<dbReference type="CDD" id="cd02440">
    <property type="entry name" value="AdoMet_MTases"/>
    <property type="match status" value="1"/>
</dbReference>
<evidence type="ECO:0000256" key="1">
    <source>
        <dbReference type="ARBA" id="ARBA00022603"/>
    </source>
</evidence>
<dbReference type="EMBL" id="LCMC01000011">
    <property type="protein sequence ID" value="KKU29836.1"/>
    <property type="molecule type" value="Genomic_DNA"/>
</dbReference>
<keyword evidence="1 5" id="KW-0489">Methyltransferase</keyword>
<dbReference type="Gene3D" id="3.40.50.150">
    <property type="entry name" value="Vaccinia Virus protein VP39"/>
    <property type="match status" value="1"/>
</dbReference>
<dbReference type="SUPFAM" id="SSF53335">
    <property type="entry name" value="S-adenosyl-L-methionine-dependent methyltransferases"/>
    <property type="match status" value="1"/>
</dbReference>
<evidence type="ECO:0000256" key="4">
    <source>
        <dbReference type="SAM" id="Phobius"/>
    </source>
</evidence>
<evidence type="ECO:0000256" key="3">
    <source>
        <dbReference type="ARBA" id="ARBA00022691"/>
    </source>
</evidence>
<evidence type="ECO:0000256" key="2">
    <source>
        <dbReference type="ARBA" id="ARBA00022679"/>
    </source>
</evidence>